<evidence type="ECO:0000256" key="7">
    <source>
        <dbReference type="ARBA" id="ARBA00023136"/>
    </source>
</evidence>
<evidence type="ECO:0000256" key="3">
    <source>
        <dbReference type="ARBA" id="ARBA00009714"/>
    </source>
</evidence>
<accession>A0A7N4PGV6</accession>
<comment type="similarity">
    <text evidence="3">Belongs to the ATG2 family.</text>
</comment>
<name>A0A7N4PGV6_SARHA</name>
<dbReference type="GO" id="GO:0061723">
    <property type="term" value="P:glycophagy"/>
    <property type="evidence" value="ECO:0007669"/>
    <property type="project" value="TreeGrafter"/>
</dbReference>
<dbReference type="GO" id="GO:0005789">
    <property type="term" value="C:endoplasmic reticulum membrane"/>
    <property type="evidence" value="ECO:0007669"/>
    <property type="project" value="UniProtKB-SubCell"/>
</dbReference>
<dbReference type="GO" id="GO:0000045">
    <property type="term" value="P:autophagosome assembly"/>
    <property type="evidence" value="ECO:0007669"/>
    <property type="project" value="TreeGrafter"/>
</dbReference>
<feature type="region of interest" description="Disordered" evidence="10">
    <location>
        <begin position="264"/>
        <end position="299"/>
    </location>
</feature>
<keyword evidence="5" id="KW-0256">Endoplasmic reticulum</keyword>
<evidence type="ECO:0000313" key="11">
    <source>
        <dbReference type="Ensembl" id="ENSSHAP00000038281.1"/>
    </source>
</evidence>
<evidence type="ECO:0000256" key="10">
    <source>
        <dbReference type="SAM" id="MobiDB-lite"/>
    </source>
</evidence>
<keyword evidence="7" id="KW-0472">Membrane</keyword>
<evidence type="ECO:0000313" key="12">
    <source>
        <dbReference type="Proteomes" id="UP000007648"/>
    </source>
</evidence>
<dbReference type="Ensembl" id="ENSSHAT00000024700.1">
    <property type="protein sequence ID" value="ENSSHAP00000038281.1"/>
    <property type="gene ID" value="ENSSHAG00000022114.1"/>
</dbReference>
<dbReference type="GeneTree" id="ENSGT00620000087966"/>
<dbReference type="InterPro" id="IPR026849">
    <property type="entry name" value="ATG2"/>
</dbReference>
<dbReference type="GO" id="GO:0000422">
    <property type="term" value="P:autophagy of mitochondrion"/>
    <property type="evidence" value="ECO:0007669"/>
    <property type="project" value="TreeGrafter"/>
</dbReference>
<feature type="compositionally biased region" description="Low complexity" evidence="10">
    <location>
        <begin position="264"/>
        <end position="285"/>
    </location>
</feature>
<dbReference type="Pfam" id="PF13329">
    <property type="entry name" value="ATG2_CAD"/>
    <property type="match status" value="1"/>
</dbReference>
<organism evidence="11 12">
    <name type="scientific">Sarcophilus harrisii</name>
    <name type="common">Tasmanian devil</name>
    <name type="synonym">Sarcophilus laniarius</name>
    <dbReference type="NCBI Taxonomy" id="9305"/>
    <lineage>
        <taxon>Eukaryota</taxon>
        <taxon>Metazoa</taxon>
        <taxon>Chordata</taxon>
        <taxon>Craniata</taxon>
        <taxon>Vertebrata</taxon>
        <taxon>Euteleostomi</taxon>
        <taxon>Mammalia</taxon>
        <taxon>Metatheria</taxon>
        <taxon>Dasyuromorphia</taxon>
        <taxon>Dasyuridae</taxon>
        <taxon>Sarcophilus</taxon>
    </lineage>
</organism>
<dbReference type="Proteomes" id="UP000007648">
    <property type="component" value="Unassembled WGS sequence"/>
</dbReference>
<evidence type="ECO:0000256" key="6">
    <source>
        <dbReference type="ARBA" id="ARBA00023055"/>
    </source>
</evidence>
<comment type="subcellular location">
    <subcellularLocation>
        <location evidence="1">Endoplasmic reticulum membrane</location>
        <topology evidence="1">Peripheral membrane protein</topology>
    </subcellularLocation>
    <subcellularLocation>
        <location evidence="2">Preautophagosomal structure membrane</location>
        <topology evidence="2">Peripheral membrane protein</topology>
    </subcellularLocation>
</comment>
<feature type="compositionally biased region" description="Gly residues" evidence="10">
    <location>
        <begin position="8"/>
        <end position="21"/>
    </location>
</feature>
<dbReference type="GO" id="GO:0006869">
    <property type="term" value="P:lipid transport"/>
    <property type="evidence" value="ECO:0007669"/>
    <property type="project" value="UniProtKB-KW"/>
</dbReference>
<feature type="region of interest" description="Disordered" evidence="10">
    <location>
        <begin position="1"/>
        <end position="24"/>
    </location>
</feature>
<dbReference type="GO" id="GO:0061908">
    <property type="term" value="C:phagophore"/>
    <property type="evidence" value="ECO:0007669"/>
    <property type="project" value="TreeGrafter"/>
</dbReference>
<dbReference type="GO" id="GO:0061709">
    <property type="term" value="P:reticulophagy"/>
    <property type="evidence" value="ECO:0007669"/>
    <property type="project" value="TreeGrafter"/>
</dbReference>
<proteinExistence type="inferred from homology"/>
<dbReference type="AlphaFoldDB" id="A0A7N4PGV6"/>
<keyword evidence="6" id="KW-0445">Lipid transport</keyword>
<dbReference type="PANTHER" id="PTHR13190:SF21">
    <property type="entry name" value="AUTOPHAGY-RELATED PROTEIN 2 HOMOLOG A"/>
    <property type="match status" value="1"/>
</dbReference>
<dbReference type="InParanoid" id="A0A7N4PGV6"/>
<comment type="catalytic activity">
    <reaction evidence="9">
        <text>a 1,2-diacyl-sn-glycero-3-phosphoethanolamine(in) = a 1,2-diacyl-sn-glycero-3-phosphoethanolamine(out)</text>
        <dbReference type="Rhea" id="RHEA:38895"/>
        <dbReference type="ChEBI" id="CHEBI:64612"/>
    </reaction>
</comment>
<evidence type="ECO:0000256" key="4">
    <source>
        <dbReference type="ARBA" id="ARBA00022448"/>
    </source>
</evidence>
<evidence type="ECO:0000256" key="1">
    <source>
        <dbReference type="ARBA" id="ARBA00004406"/>
    </source>
</evidence>
<reference evidence="11" key="3">
    <citation type="submission" date="2025-09" db="UniProtKB">
        <authorList>
            <consortium name="Ensembl"/>
        </authorList>
    </citation>
    <scope>IDENTIFICATION</scope>
</reference>
<evidence type="ECO:0000256" key="2">
    <source>
        <dbReference type="ARBA" id="ARBA00004623"/>
    </source>
</evidence>
<sequence length="299" mass="32037">MAARRGGRPGWGGEPGLGGAGRRARGGPAYARLWPWSSCMKKRACRYLLQHYLGHFLQERLSLEQLSLDLYQGSGGLRDIHLDVWSVNELLESVESPLELVDGFVGSIEVAVPWAALLTDHCTMQVSGLQLTLRPRSGQVPGTAESQSWTSCMTTSLQLAQECLREGPPEPSEPPQPLEGLEMFAQTIETVLRRIKVTFLDTIVRVEHAPGGGDGGMAVEIHIQRWAGPGEGPRTDLPPAPFPAHSLSLASPLPLLPVPAPALPGSGALPFLSPGSGSPGPGSRLLLRRSPQRRALVPS</sequence>
<dbReference type="PANTHER" id="PTHR13190">
    <property type="entry name" value="AUTOPHAGY-RELATED 2, ISOFORM A"/>
    <property type="match status" value="1"/>
</dbReference>
<dbReference type="GO" id="GO:0032266">
    <property type="term" value="F:phosphatidylinositol-3-phosphate binding"/>
    <property type="evidence" value="ECO:0007669"/>
    <property type="project" value="TreeGrafter"/>
</dbReference>
<evidence type="ECO:0000256" key="5">
    <source>
        <dbReference type="ARBA" id="ARBA00022824"/>
    </source>
</evidence>
<evidence type="ECO:0000256" key="9">
    <source>
        <dbReference type="ARBA" id="ARBA00024615"/>
    </source>
</evidence>
<keyword evidence="4" id="KW-0813">Transport</keyword>
<comment type="catalytic activity">
    <reaction evidence="8">
        <text>a 1,2-diacyl-sn-glycero-3-phospho-L-serine(in) = a 1,2-diacyl-sn-glycero-3-phospho-L-serine(out)</text>
        <dbReference type="Rhea" id="RHEA:38663"/>
        <dbReference type="ChEBI" id="CHEBI:57262"/>
    </reaction>
</comment>
<reference evidence="11" key="2">
    <citation type="submission" date="2025-08" db="UniProtKB">
        <authorList>
            <consortium name="Ensembl"/>
        </authorList>
    </citation>
    <scope>IDENTIFICATION</scope>
</reference>
<protein>
    <recommendedName>
        <fullName evidence="13">Autophagy related 2A</fullName>
    </recommendedName>
</protein>
<evidence type="ECO:0008006" key="13">
    <source>
        <dbReference type="Google" id="ProtNLM"/>
    </source>
</evidence>
<dbReference type="GO" id="GO:0034727">
    <property type="term" value="P:piecemeal microautophagy of the nucleus"/>
    <property type="evidence" value="ECO:0007669"/>
    <property type="project" value="TreeGrafter"/>
</dbReference>
<keyword evidence="12" id="KW-1185">Reference proteome</keyword>
<dbReference type="GO" id="GO:0043495">
    <property type="term" value="F:protein-membrane adaptor activity"/>
    <property type="evidence" value="ECO:0007669"/>
    <property type="project" value="TreeGrafter"/>
</dbReference>
<evidence type="ECO:0000256" key="8">
    <source>
        <dbReference type="ARBA" id="ARBA00024479"/>
    </source>
</evidence>
<dbReference type="GO" id="GO:0034045">
    <property type="term" value="C:phagophore assembly site membrane"/>
    <property type="evidence" value="ECO:0007669"/>
    <property type="project" value="UniProtKB-SubCell"/>
</dbReference>
<reference evidence="11 12" key="1">
    <citation type="journal article" date="2011" name="Proc. Natl. Acad. Sci. U.S.A.">
        <title>Genetic diversity and population structure of the endangered marsupial Sarcophilus harrisii (Tasmanian devil).</title>
        <authorList>
            <person name="Miller W."/>
            <person name="Hayes V.M."/>
            <person name="Ratan A."/>
            <person name="Petersen D.C."/>
            <person name="Wittekindt N.E."/>
            <person name="Miller J."/>
            <person name="Walenz B."/>
            <person name="Knight J."/>
            <person name="Qi J."/>
            <person name="Zhao F."/>
            <person name="Wang Q."/>
            <person name="Bedoya-Reina O.C."/>
            <person name="Katiyar N."/>
            <person name="Tomsho L.P."/>
            <person name="Kasson L.M."/>
            <person name="Hardie R.A."/>
            <person name="Woodbridge P."/>
            <person name="Tindall E.A."/>
            <person name="Bertelsen M.F."/>
            <person name="Dixon D."/>
            <person name="Pyecroft S."/>
            <person name="Helgen K.M."/>
            <person name="Lesk A.M."/>
            <person name="Pringle T.H."/>
            <person name="Patterson N."/>
            <person name="Zhang Y."/>
            <person name="Kreiss A."/>
            <person name="Woods G.M."/>
            <person name="Jones M.E."/>
            <person name="Schuster S.C."/>
        </authorList>
    </citation>
    <scope>NUCLEOTIDE SEQUENCE [LARGE SCALE GENOMIC DNA]</scope>
</reference>